<evidence type="ECO:0000313" key="3">
    <source>
        <dbReference type="Proteomes" id="UP000515211"/>
    </source>
</evidence>
<feature type="region of interest" description="Disordered" evidence="1">
    <location>
        <begin position="695"/>
        <end position="715"/>
    </location>
</feature>
<dbReference type="GeneID" id="107465458"/>
<feature type="compositionally biased region" description="Basic and acidic residues" evidence="1">
    <location>
        <begin position="697"/>
        <end position="709"/>
    </location>
</feature>
<keyword evidence="3" id="KW-1185">Reference proteome</keyword>
<dbReference type="AlphaFoldDB" id="A0A6P5MQI2"/>
<dbReference type="PANTHER" id="PTHR10775">
    <property type="entry name" value="OS08G0208400 PROTEIN"/>
    <property type="match status" value="1"/>
</dbReference>
<evidence type="ECO:0000256" key="1">
    <source>
        <dbReference type="SAM" id="MobiDB-lite"/>
    </source>
</evidence>
<dbReference type="InterPro" id="IPR004242">
    <property type="entry name" value="Transposase_21"/>
</dbReference>
<proteinExistence type="predicted"/>
<sequence>MAPDATTRTENSSTICNKGGDGFQVGKRKVKTKLTATAKFLAAQYNVFGLRNPGPCVKCGNTYWRERDAVYEHLICYVFVKSYKRWINHGEPIISIVVERDMDDRGSFDKIDGLLRHAFGDMANLKEGNSGLNKDAKRFYKLIDEAGQELYPNCTIRFLRLSFIIHLYHLKCLHGWSNTSFTSLLELLKEAIPDLNIPTSFNKAKNMIKDLGLDYEKIDACPNDCMLYRNEYINDSICHICGESQYNLTPTMDGNEDDFVLPNKVYKVAVKTLRYFPLIPRLKRLFMCPNTAEALRWHDEQRLKDGCIRHPSDGQAWKNFDSRYPNFSKELRNLRLGLASDDFNPFQTMNVAHNTWPIVLMVYNVSPWMSMKSEYCMFSLLIPGPCSPGNNIDIFLQPLIEELTELWELEIDTYDSFKKETFRMYAALLWKINDFPAYAMLSGWSTKGKLACPCCNHDTSFCYLKHSQKTIYMDHRRFLPVDNAWSSNKRSFNGKTEFRDPPRMLTGEEVLDMIKYNLDVMHIEKNIVDSIVGTLLDIPGKTKDHVKARYDLKEMGIQKNPHPTNTKDGKRTKLARACFSMTKGEKSIFCGVLKKTKLPDESASNISRCVQQEERKLYCYKTHDAHFMLHYLLQIPIKSILPDHVAILLVRLCSFFRQLCQKEIFLEGINGVDSKIVETLCQYLHEGVKTRFNRVSRNNDEGTSNKDPDSNLFTNKEIPLGEKKGQLIILDEKSLLQANAYVLNSCVNMEPYIREYGEQQKQAKRKRKWNIVKDQNEDFIEWFTGRAIKDDDKVIKSFSAYVVNGYRFHTKWREVMRKMQNNSVTVVAETTSFARTRWRLVDVVEAVREVVLAAMQATAEALRQ</sequence>
<dbReference type="RefSeq" id="XP_020987542.2">
    <property type="nucleotide sequence ID" value="XM_021131883.2"/>
</dbReference>
<dbReference type="Pfam" id="PF02992">
    <property type="entry name" value="Transposase_21"/>
    <property type="match status" value="1"/>
</dbReference>
<gene>
    <name evidence="4" type="primary">LOC107465458</name>
</gene>
<organism evidence="3 4">
    <name type="scientific">Arachis duranensis</name>
    <name type="common">Wild peanut</name>
    <dbReference type="NCBI Taxonomy" id="130453"/>
    <lineage>
        <taxon>Eukaryota</taxon>
        <taxon>Viridiplantae</taxon>
        <taxon>Streptophyta</taxon>
        <taxon>Embryophyta</taxon>
        <taxon>Tracheophyta</taxon>
        <taxon>Spermatophyta</taxon>
        <taxon>Magnoliopsida</taxon>
        <taxon>eudicotyledons</taxon>
        <taxon>Gunneridae</taxon>
        <taxon>Pentapetalae</taxon>
        <taxon>rosids</taxon>
        <taxon>fabids</taxon>
        <taxon>Fabales</taxon>
        <taxon>Fabaceae</taxon>
        <taxon>Papilionoideae</taxon>
        <taxon>50 kb inversion clade</taxon>
        <taxon>dalbergioids sensu lato</taxon>
        <taxon>Dalbergieae</taxon>
        <taxon>Pterocarpus clade</taxon>
        <taxon>Arachis</taxon>
    </lineage>
</organism>
<evidence type="ECO:0000259" key="2">
    <source>
        <dbReference type="Pfam" id="PF13963"/>
    </source>
</evidence>
<reference evidence="3" key="1">
    <citation type="journal article" date="2016" name="Nat. Genet.">
        <title>The genome sequences of Arachis duranensis and Arachis ipaensis, the diploid ancestors of cultivated peanut.</title>
        <authorList>
            <person name="Bertioli D.J."/>
            <person name="Cannon S.B."/>
            <person name="Froenicke L."/>
            <person name="Huang G."/>
            <person name="Farmer A.D."/>
            <person name="Cannon E.K."/>
            <person name="Liu X."/>
            <person name="Gao D."/>
            <person name="Clevenger J."/>
            <person name="Dash S."/>
            <person name="Ren L."/>
            <person name="Moretzsohn M.C."/>
            <person name="Shirasawa K."/>
            <person name="Huang W."/>
            <person name="Vidigal B."/>
            <person name="Abernathy B."/>
            <person name="Chu Y."/>
            <person name="Niederhuth C.E."/>
            <person name="Umale P."/>
            <person name="Araujo A.C."/>
            <person name="Kozik A."/>
            <person name="Kim K.D."/>
            <person name="Burow M.D."/>
            <person name="Varshney R.K."/>
            <person name="Wang X."/>
            <person name="Zhang X."/>
            <person name="Barkley N."/>
            <person name="Guimaraes P.M."/>
            <person name="Isobe S."/>
            <person name="Guo B."/>
            <person name="Liao B."/>
            <person name="Stalker H.T."/>
            <person name="Schmitz R.J."/>
            <person name="Scheffler B.E."/>
            <person name="Leal-Bertioli S.C."/>
            <person name="Xun X."/>
            <person name="Jackson S.A."/>
            <person name="Michelmore R."/>
            <person name="Ozias-Akins P."/>
        </authorList>
    </citation>
    <scope>NUCLEOTIDE SEQUENCE [LARGE SCALE GENOMIC DNA]</scope>
    <source>
        <strain evidence="3">cv. V14167</strain>
    </source>
</reference>
<dbReference type="InterPro" id="IPR029480">
    <property type="entry name" value="Transpos_assoc"/>
</dbReference>
<dbReference type="Proteomes" id="UP000515211">
    <property type="component" value="Chromosome 9"/>
</dbReference>
<protein>
    <submittedName>
        <fullName evidence="4">Uncharacterized protein LOC107465458</fullName>
    </submittedName>
</protein>
<dbReference type="Pfam" id="PF13963">
    <property type="entry name" value="Transpos_assoc"/>
    <property type="match status" value="1"/>
</dbReference>
<reference evidence="4" key="2">
    <citation type="submission" date="2025-08" db="UniProtKB">
        <authorList>
            <consortium name="RefSeq"/>
        </authorList>
    </citation>
    <scope>IDENTIFICATION</scope>
    <source>
        <tissue evidence="4">Whole plant</tissue>
    </source>
</reference>
<evidence type="ECO:0000313" key="4">
    <source>
        <dbReference type="RefSeq" id="XP_020987542.2"/>
    </source>
</evidence>
<accession>A0A6P5MQI2</accession>
<feature type="domain" description="Transposase-associated" evidence="2">
    <location>
        <begin position="55"/>
        <end position="91"/>
    </location>
</feature>
<dbReference type="PANTHER" id="PTHR10775:SF190">
    <property type="entry name" value="TNP2-LIKE TRANSPOSON PROTEIN"/>
    <property type="match status" value="1"/>
</dbReference>
<name>A0A6P5MQI2_ARADU</name>
<dbReference type="KEGG" id="adu:107465458"/>